<keyword evidence="2" id="KW-0812">Transmembrane</keyword>
<feature type="transmembrane region" description="Helical" evidence="2">
    <location>
        <begin position="6"/>
        <end position="24"/>
    </location>
</feature>
<comment type="caution">
    <text evidence="3">The sequence shown here is derived from an EMBL/GenBank/DDBJ whole genome shotgun (WGS) entry which is preliminary data.</text>
</comment>
<protein>
    <submittedName>
        <fullName evidence="3">Uncharacterized protein</fullName>
    </submittedName>
</protein>
<dbReference type="EMBL" id="MWIO01000010">
    <property type="protein sequence ID" value="THD09281.1"/>
    <property type="molecule type" value="Genomic_DNA"/>
</dbReference>
<evidence type="ECO:0000256" key="1">
    <source>
        <dbReference type="SAM" id="MobiDB-lite"/>
    </source>
</evidence>
<dbReference type="Proteomes" id="UP000306317">
    <property type="component" value="Unassembled WGS sequence"/>
</dbReference>
<name>A0A4V3UT51_9GAMM</name>
<dbReference type="AlphaFoldDB" id="A0A4V3UT51"/>
<proteinExistence type="predicted"/>
<gene>
    <name evidence="3" type="ORF">B1991_02970</name>
</gene>
<organism evidence="3 4">
    <name type="scientific">Rhodanobacter lindaniclasticus</name>
    <dbReference type="NCBI Taxonomy" id="75310"/>
    <lineage>
        <taxon>Bacteria</taxon>
        <taxon>Pseudomonadati</taxon>
        <taxon>Pseudomonadota</taxon>
        <taxon>Gammaproteobacteria</taxon>
        <taxon>Lysobacterales</taxon>
        <taxon>Rhodanobacteraceae</taxon>
        <taxon>Rhodanobacter</taxon>
    </lineage>
</organism>
<evidence type="ECO:0000313" key="4">
    <source>
        <dbReference type="Proteomes" id="UP000306317"/>
    </source>
</evidence>
<accession>A0A4V3UT51</accession>
<evidence type="ECO:0000256" key="2">
    <source>
        <dbReference type="SAM" id="Phobius"/>
    </source>
</evidence>
<evidence type="ECO:0000313" key="3">
    <source>
        <dbReference type="EMBL" id="THD09281.1"/>
    </source>
</evidence>
<sequence length="78" mass="8392">MTLTSLGILLIVNGVLLWAIMAALHRHTVVLKNLQLQMETLLGRHGADAGGEIPAVRPRDAGKPPSRSRPESVDSSTR</sequence>
<feature type="region of interest" description="Disordered" evidence="1">
    <location>
        <begin position="46"/>
        <end position="78"/>
    </location>
</feature>
<keyword evidence="4" id="KW-1185">Reference proteome</keyword>
<keyword evidence="2" id="KW-0472">Membrane</keyword>
<keyword evidence="2" id="KW-1133">Transmembrane helix</keyword>
<reference evidence="3 4" key="1">
    <citation type="submission" date="2017-02" db="EMBL/GenBank/DDBJ databases">
        <title>Whole genome sequencing of Rhodanobacter lindaniclasticus DSM 17932.</title>
        <authorList>
            <person name="Kumar S."/>
            <person name="Patil P."/>
            <person name="Patil P.B."/>
        </authorList>
    </citation>
    <scope>NUCLEOTIDE SEQUENCE [LARGE SCALE GENOMIC DNA]</scope>
    <source>
        <strain evidence="3 4">DSM 17932</strain>
    </source>
</reference>
<feature type="compositionally biased region" description="Basic and acidic residues" evidence="1">
    <location>
        <begin position="57"/>
        <end position="78"/>
    </location>
</feature>